<reference evidence="2" key="1">
    <citation type="journal article" date="2022" name="Int. J. Mol. Sci.">
        <title>Draft Genome of Tanacetum Coccineum: Genomic Comparison of Closely Related Tanacetum-Family Plants.</title>
        <authorList>
            <person name="Yamashiro T."/>
            <person name="Shiraishi A."/>
            <person name="Nakayama K."/>
            <person name="Satake H."/>
        </authorList>
    </citation>
    <scope>NUCLEOTIDE SEQUENCE</scope>
</reference>
<evidence type="ECO:0000313" key="2">
    <source>
        <dbReference type="EMBL" id="GJS54951.1"/>
    </source>
</evidence>
<gene>
    <name evidence="2" type="ORF">Tco_0628313</name>
</gene>
<reference evidence="2" key="2">
    <citation type="submission" date="2022-01" db="EMBL/GenBank/DDBJ databases">
        <authorList>
            <person name="Yamashiro T."/>
            <person name="Shiraishi A."/>
            <person name="Satake H."/>
            <person name="Nakayama K."/>
        </authorList>
    </citation>
    <scope>NUCLEOTIDE SEQUENCE</scope>
</reference>
<dbReference type="EMBL" id="BQNB010008836">
    <property type="protein sequence ID" value="GJS54951.1"/>
    <property type="molecule type" value="Genomic_DNA"/>
</dbReference>
<sequence>MVGSCAENKTGEVEKVYGMMAGLHADNGGADVSDATAEFAMMGISPKLEPTCIAKTLEDPDWVDAMQEEMQQFINQQLDVKRPFSMGDNSKKKCMSLSLKALRFLTSKKHVDEWFKALYGLHQALVLVYVDESIFGSTITSLCDEFEVLMKGEFERVLWEDVFSSEVYRTATTPYEAAKTKLKDETDPPVNVHLYRSMIGSLMYLTASRPDIMFAVSACSRHQVTPLTSHLMQWMSISGQTVNFMAVQEADYCGYFFYRSRVVNTAAGCTFFLLTEVVSAGRTMVLLVVILSAGRLVSAGRTMILLVVILPAGCFVSAVVYAANTSIHAADLFLLVVTCFCCAQLDIAGWLVSATSHLVSAGSLHSCWCNNVSAA</sequence>
<protein>
    <submittedName>
        <fullName evidence="2">Uncharacterized mitochondrial protein-like protein</fullName>
    </submittedName>
</protein>
<organism evidence="2 3">
    <name type="scientific">Tanacetum coccineum</name>
    <dbReference type="NCBI Taxonomy" id="301880"/>
    <lineage>
        <taxon>Eukaryota</taxon>
        <taxon>Viridiplantae</taxon>
        <taxon>Streptophyta</taxon>
        <taxon>Embryophyta</taxon>
        <taxon>Tracheophyta</taxon>
        <taxon>Spermatophyta</taxon>
        <taxon>Magnoliopsida</taxon>
        <taxon>eudicotyledons</taxon>
        <taxon>Gunneridae</taxon>
        <taxon>Pentapetalae</taxon>
        <taxon>asterids</taxon>
        <taxon>campanulids</taxon>
        <taxon>Asterales</taxon>
        <taxon>Asteraceae</taxon>
        <taxon>Asteroideae</taxon>
        <taxon>Anthemideae</taxon>
        <taxon>Anthemidinae</taxon>
        <taxon>Tanacetum</taxon>
    </lineage>
</organism>
<feature type="transmembrane region" description="Helical" evidence="1">
    <location>
        <begin position="303"/>
        <end position="323"/>
    </location>
</feature>
<keyword evidence="3" id="KW-1185">Reference proteome</keyword>
<name>A0ABQ4WQ03_9ASTR</name>
<dbReference type="PANTHER" id="PTHR11439">
    <property type="entry name" value="GAG-POL-RELATED RETROTRANSPOSON"/>
    <property type="match status" value="1"/>
</dbReference>
<comment type="caution">
    <text evidence="2">The sequence shown here is derived from an EMBL/GenBank/DDBJ whole genome shotgun (WGS) entry which is preliminary data.</text>
</comment>
<feature type="transmembrane region" description="Helical" evidence="1">
    <location>
        <begin position="329"/>
        <end position="352"/>
    </location>
</feature>
<dbReference type="PANTHER" id="PTHR11439:SF495">
    <property type="entry name" value="REVERSE TRANSCRIPTASE, RNA-DEPENDENT DNA POLYMERASE-RELATED"/>
    <property type="match status" value="1"/>
</dbReference>
<keyword evidence="1" id="KW-0472">Membrane</keyword>
<evidence type="ECO:0000313" key="3">
    <source>
        <dbReference type="Proteomes" id="UP001151760"/>
    </source>
</evidence>
<feature type="transmembrane region" description="Helical" evidence="1">
    <location>
        <begin position="271"/>
        <end position="291"/>
    </location>
</feature>
<proteinExistence type="predicted"/>
<evidence type="ECO:0000256" key="1">
    <source>
        <dbReference type="SAM" id="Phobius"/>
    </source>
</evidence>
<keyword evidence="1" id="KW-0812">Transmembrane</keyword>
<dbReference type="Proteomes" id="UP001151760">
    <property type="component" value="Unassembled WGS sequence"/>
</dbReference>
<accession>A0ABQ4WQ03</accession>
<keyword evidence="1" id="KW-1133">Transmembrane helix</keyword>